<keyword evidence="1" id="KW-0812">Transmembrane</keyword>
<protein>
    <submittedName>
        <fullName evidence="2">Uncharacterized protein</fullName>
    </submittedName>
</protein>
<keyword evidence="3" id="KW-1185">Reference proteome</keyword>
<dbReference type="EMBL" id="JAZGQK010000001">
    <property type="protein sequence ID" value="MEE6256970.1"/>
    <property type="molecule type" value="Genomic_DNA"/>
</dbReference>
<proteinExistence type="predicted"/>
<organism evidence="2 3">
    <name type="scientific">Plantactinospora sonchi</name>
    <dbReference type="NCBI Taxonomy" id="1544735"/>
    <lineage>
        <taxon>Bacteria</taxon>
        <taxon>Bacillati</taxon>
        <taxon>Actinomycetota</taxon>
        <taxon>Actinomycetes</taxon>
        <taxon>Micromonosporales</taxon>
        <taxon>Micromonosporaceae</taxon>
        <taxon>Plantactinospora</taxon>
    </lineage>
</organism>
<accession>A0ABU7RKF9</accession>
<gene>
    <name evidence="2" type="ORF">V1633_00520</name>
</gene>
<comment type="caution">
    <text evidence="2">The sequence shown here is derived from an EMBL/GenBank/DDBJ whole genome shotgun (WGS) entry which is preliminary data.</text>
</comment>
<dbReference type="RefSeq" id="WP_331212079.1">
    <property type="nucleotide sequence ID" value="NZ_JAZGQK010000001.1"/>
</dbReference>
<dbReference type="Proteomes" id="UP001332243">
    <property type="component" value="Unassembled WGS sequence"/>
</dbReference>
<name>A0ABU7RKF9_9ACTN</name>
<evidence type="ECO:0000313" key="2">
    <source>
        <dbReference type="EMBL" id="MEE6256970.1"/>
    </source>
</evidence>
<evidence type="ECO:0000256" key="1">
    <source>
        <dbReference type="SAM" id="Phobius"/>
    </source>
</evidence>
<keyword evidence="1" id="KW-1133">Transmembrane helix</keyword>
<evidence type="ECO:0000313" key="3">
    <source>
        <dbReference type="Proteomes" id="UP001332243"/>
    </source>
</evidence>
<feature type="transmembrane region" description="Helical" evidence="1">
    <location>
        <begin position="36"/>
        <end position="56"/>
    </location>
</feature>
<keyword evidence="1" id="KW-0472">Membrane</keyword>
<sequence length="123" mass="12965">MTLKWMAVVVASVSLTLCVTTNVVVGAVRGGSPAPFLVNALALTVAGTATVLAVVADLHERLNARLTALTEFLVARLNELDRNTGDHNTGFVEGYLLSRAQDPAVVPIGPRLRGRRAMISGDD</sequence>
<reference evidence="2 3" key="1">
    <citation type="submission" date="2024-01" db="EMBL/GenBank/DDBJ databases">
        <title>Genome insights into Plantactinospora sonchi sp. nov.</title>
        <authorList>
            <person name="Wang L."/>
        </authorList>
    </citation>
    <scope>NUCLEOTIDE SEQUENCE [LARGE SCALE GENOMIC DNA]</scope>
    <source>
        <strain evidence="2 3">NEAU-QY2</strain>
    </source>
</reference>